<dbReference type="GeneID" id="120277726"/>
<feature type="domain" description="Retrotransposon gag" evidence="2">
    <location>
        <begin position="26"/>
        <end position="120"/>
    </location>
</feature>
<name>A0AB40CKM7_DIOCR</name>
<dbReference type="PANTHER" id="PTHR34482:SF48">
    <property type="entry name" value="GAG PROTEASE POLYPROTEIN"/>
    <property type="match status" value="1"/>
</dbReference>
<gene>
    <name evidence="4" type="primary">LOC120277726</name>
</gene>
<evidence type="ECO:0000313" key="4">
    <source>
        <dbReference type="RefSeq" id="XP_039140509.1"/>
    </source>
</evidence>
<sequence>MVAKEWLKRVIATFDDMVLEEDLRLKVATRLLEGRARVWWESLKGRSRVVLSWSDFQREFDEEYYTRFHRDQKRQEFMQLNQGSRSVTEYETELKDLANFVPELVGSEEVLCSKFEAGLNLSVRERMAVTGNQSFKEVVQLALRAEKLVLEGRRIRESISKRRGAEMSQSSKKSRGESSSSGAPSVGFFRVPPAQTSGQQSSLP</sequence>
<feature type="region of interest" description="Disordered" evidence="1">
    <location>
        <begin position="160"/>
        <end position="204"/>
    </location>
</feature>
<dbReference type="PANTHER" id="PTHR34482">
    <property type="entry name" value="DNA DAMAGE-INDUCIBLE PROTEIN 1-LIKE"/>
    <property type="match status" value="1"/>
</dbReference>
<reference evidence="4" key="1">
    <citation type="submission" date="2025-08" db="UniProtKB">
        <authorList>
            <consortium name="RefSeq"/>
        </authorList>
    </citation>
    <scope>IDENTIFICATION</scope>
</reference>
<evidence type="ECO:0000259" key="2">
    <source>
        <dbReference type="Pfam" id="PF03732"/>
    </source>
</evidence>
<dbReference type="Proteomes" id="UP001515500">
    <property type="component" value="Chromosome 15"/>
</dbReference>
<evidence type="ECO:0000313" key="3">
    <source>
        <dbReference type="Proteomes" id="UP001515500"/>
    </source>
</evidence>
<dbReference type="AlphaFoldDB" id="A0AB40CKM7"/>
<dbReference type="InterPro" id="IPR005162">
    <property type="entry name" value="Retrotrans_gag_dom"/>
</dbReference>
<dbReference type="Pfam" id="PF03732">
    <property type="entry name" value="Retrotrans_gag"/>
    <property type="match status" value="1"/>
</dbReference>
<keyword evidence="3" id="KW-1185">Reference proteome</keyword>
<proteinExistence type="predicted"/>
<evidence type="ECO:0000256" key="1">
    <source>
        <dbReference type="SAM" id="MobiDB-lite"/>
    </source>
</evidence>
<protein>
    <submittedName>
        <fullName evidence="4">Uncharacterized protein LOC120277726</fullName>
    </submittedName>
</protein>
<dbReference type="RefSeq" id="XP_039140509.1">
    <property type="nucleotide sequence ID" value="XM_039284575.1"/>
</dbReference>
<organism evidence="3 4">
    <name type="scientific">Dioscorea cayennensis subsp. rotundata</name>
    <name type="common">White Guinea yam</name>
    <name type="synonym">Dioscorea rotundata</name>
    <dbReference type="NCBI Taxonomy" id="55577"/>
    <lineage>
        <taxon>Eukaryota</taxon>
        <taxon>Viridiplantae</taxon>
        <taxon>Streptophyta</taxon>
        <taxon>Embryophyta</taxon>
        <taxon>Tracheophyta</taxon>
        <taxon>Spermatophyta</taxon>
        <taxon>Magnoliopsida</taxon>
        <taxon>Liliopsida</taxon>
        <taxon>Dioscoreales</taxon>
        <taxon>Dioscoreaceae</taxon>
        <taxon>Dioscorea</taxon>
    </lineage>
</organism>
<accession>A0AB40CKM7</accession>
<feature type="compositionally biased region" description="Polar residues" evidence="1">
    <location>
        <begin position="194"/>
        <end position="204"/>
    </location>
</feature>